<evidence type="ECO:0000313" key="2">
    <source>
        <dbReference type="EMBL" id="VAX27923.1"/>
    </source>
</evidence>
<dbReference type="Gene3D" id="3.90.1580.10">
    <property type="entry name" value="paralog of FGE (formylglycine-generating enzyme)"/>
    <property type="match status" value="1"/>
</dbReference>
<keyword evidence="2" id="KW-0418">Kinase</keyword>
<dbReference type="AlphaFoldDB" id="A0A3B1CTI2"/>
<gene>
    <name evidence="2" type="ORF">MNBD_NITROSPIRAE01-1477</name>
</gene>
<reference evidence="2" key="1">
    <citation type="submission" date="2018-06" db="EMBL/GenBank/DDBJ databases">
        <authorList>
            <person name="Zhirakovskaya E."/>
        </authorList>
    </citation>
    <scope>NUCLEOTIDE SEQUENCE</scope>
</reference>
<feature type="domain" description="Sulfatase-modifying factor enzyme-like" evidence="1">
    <location>
        <begin position="104"/>
        <end position="325"/>
    </location>
</feature>
<accession>A0A3B1CTI2</accession>
<evidence type="ECO:0000259" key="1">
    <source>
        <dbReference type="Pfam" id="PF03781"/>
    </source>
</evidence>
<sequence length="338" mass="39093">MKRQCQYLSFLVFSLFFFVFFLQHASAEIDSQKRADPFTRDECRYCHKGPQKHQIDDTKGPWCVPCHTQHNVGTTLGLKTYFKQLKRLRSETTGEALTESFILQKMILIPAGEFFMGEDGTKKSLGPRHAVYLDDFYIDQFHVTNLYYQTFVNETQRLAPPHWNAQQHPRKIANHPVAFVSWHDADAYCTWAGKRLPTETEWEKAARGTDGRMFPWGKKHLKNHANIYQENIKNTTVVNQYPQGKSPYGLYDMAGNLFQWTSSWFLPYPGNKVPHPNFGKTLRVLRGGSFYDCSNYRCGISFQTFNRISLLPQTLAISAGFRCAKPAISNHNLKKENK</sequence>
<dbReference type="PANTHER" id="PTHR23150:SF19">
    <property type="entry name" value="FORMYLGLYCINE-GENERATING ENZYME"/>
    <property type="match status" value="1"/>
</dbReference>
<keyword evidence="2" id="KW-0808">Transferase</keyword>
<dbReference type="GO" id="GO:0016301">
    <property type="term" value="F:kinase activity"/>
    <property type="evidence" value="ECO:0007669"/>
    <property type="project" value="UniProtKB-KW"/>
</dbReference>
<protein>
    <submittedName>
        <fullName evidence="2">Serine/threonine kinase</fullName>
    </submittedName>
</protein>
<dbReference type="SUPFAM" id="SSF48695">
    <property type="entry name" value="Multiheme cytochromes"/>
    <property type="match status" value="1"/>
</dbReference>
<dbReference type="InterPro" id="IPR042095">
    <property type="entry name" value="SUMF_sf"/>
</dbReference>
<dbReference type="SUPFAM" id="SSF56436">
    <property type="entry name" value="C-type lectin-like"/>
    <property type="match status" value="1"/>
</dbReference>
<dbReference type="EMBL" id="UOGF01000034">
    <property type="protein sequence ID" value="VAX27923.1"/>
    <property type="molecule type" value="Genomic_DNA"/>
</dbReference>
<name>A0A3B1CTI2_9ZZZZ</name>
<dbReference type="InterPro" id="IPR016187">
    <property type="entry name" value="CTDL_fold"/>
</dbReference>
<dbReference type="PANTHER" id="PTHR23150">
    <property type="entry name" value="SULFATASE MODIFYING FACTOR 1, 2"/>
    <property type="match status" value="1"/>
</dbReference>
<organism evidence="2">
    <name type="scientific">hydrothermal vent metagenome</name>
    <dbReference type="NCBI Taxonomy" id="652676"/>
    <lineage>
        <taxon>unclassified sequences</taxon>
        <taxon>metagenomes</taxon>
        <taxon>ecological metagenomes</taxon>
    </lineage>
</organism>
<dbReference type="InterPro" id="IPR005532">
    <property type="entry name" value="SUMF_dom"/>
</dbReference>
<dbReference type="GO" id="GO:0120147">
    <property type="term" value="F:formylglycine-generating oxidase activity"/>
    <property type="evidence" value="ECO:0007669"/>
    <property type="project" value="TreeGrafter"/>
</dbReference>
<dbReference type="InterPro" id="IPR051043">
    <property type="entry name" value="Sulfatase_Mod_Factor_Kinase"/>
</dbReference>
<dbReference type="Pfam" id="PF03781">
    <property type="entry name" value="FGE-sulfatase"/>
    <property type="match status" value="1"/>
</dbReference>
<dbReference type="InterPro" id="IPR036280">
    <property type="entry name" value="Multihaem_cyt_sf"/>
</dbReference>
<proteinExistence type="predicted"/>